<accession>A0AAW6TZT2</accession>
<name>A0AAW6TZT2_9BACT</name>
<dbReference type="AlphaFoldDB" id="A0AAW6TZT2"/>
<dbReference type="RefSeq" id="WP_349246549.1">
    <property type="nucleotide sequence ID" value="NZ_JASCXX010000029.1"/>
</dbReference>
<reference evidence="1" key="1">
    <citation type="submission" date="2023-05" db="EMBL/GenBank/DDBJ databases">
        <title>Anaerotaeda fermentans gen. nov., sp. nov., a novel anaerobic planctomycete of the new family within the order Sedimentisphaerales isolated from Taman Peninsula, Russia.</title>
        <authorList>
            <person name="Khomyakova M.A."/>
            <person name="Merkel A.Y."/>
            <person name="Slobodkin A.I."/>
        </authorList>
    </citation>
    <scope>NUCLEOTIDE SEQUENCE</scope>
    <source>
        <strain evidence="1">M17dextr</strain>
    </source>
</reference>
<evidence type="ECO:0000313" key="1">
    <source>
        <dbReference type="EMBL" id="MDI6451140.1"/>
    </source>
</evidence>
<sequence>MQDGFPLPQTAHKLFEWIARCCRDRGERQAIRFDEAMVACGIAGDQELLAALMRLRDCPGLGPHVITDIHNEGGMRCFHVGPEAPRMWEAYCRHIDETVCPNCRIQSLRTVSRIKCTECDYERPVERTD</sequence>
<dbReference type="EMBL" id="JASCXX010000029">
    <property type="protein sequence ID" value="MDI6451140.1"/>
    <property type="molecule type" value="Genomic_DNA"/>
</dbReference>
<comment type="caution">
    <text evidence="1">The sequence shown here is derived from an EMBL/GenBank/DDBJ whole genome shotgun (WGS) entry which is preliminary data.</text>
</comment>
<evidence type="ECO:0000313" key="2">
    <source>
        <dbReference type="Proteomes" id="UP001431776"/>
    </source>
</evidence>
<protein>
    <submittedName>
        <fullName evidence="1">Uncharacterized protein</fullName>
    </submittedName>
</protein>
<dbReference type="Proteomes" id="UP001431776">
    <property type="component" value="Unassembled WGS sequence"/>
</dbReference>
<gene>
    <name evidence="1" type="ORF">QJ522_18910</name>
</gene>
<organism evidence="1 2">
    <name type="scientific">Anaerobaca lacustris</name>
    <dbReference type="NCBI Taxonomy" id="3044600"/>
    <lineage>
        <taxon>Bacteria</taxon>
        <taxon>Pseudomonadati</taxon>
        <taxon>Planctomycetota</taxon>
        <taxon>Phycisphaerae</taxon>
        <taxon>Sedimentisphaerales</taxon>
        <taxon>Anaerobacaceae</taxon>
        <taxon>Anaerobaca</taxon>
    </lineage>
</organism>
<proteinExistence type="predicted"/>
<keyword evidence="2" id="KW-1185">Reference proteome</keyword>